<sequence length="170" mass="18540">MCGVGFAHDAFSTIDTMARTIPFARTAAAARARRNKTLLLPMPRTEADRICLQVHIALDAMRRGTGTASAAQTLCQAMILTGLLAEAGYGEATFEQMRNAEDVISAAFDRGQDSGVWSLDEQGFQQFAVIVSTYDRQLHRAPLAAVADASDRLERFRGGESFEQVARKRA</sequence>
<dbReference type="Proteomes" id="UP000510888">
    <property type="component" value="Plasmid PPGU16_p2"/>
</dbReference>
<gene>
    <name evidence="1" type="ORF">PPGU16_83000</name>
</gene>
<dbReference type="AlphaFoldDB" id="A0A7I8C319"/>
<reference evidence="1 2" key="1">
    <citation type="journal article" date="2020" name="Genes (Basel)">
        <title>Genomic Comparison of Insect Gut Symbionts from Divergent Burkholderia Subclades.</title>
        <authorList>
            <person name="Takeshita K."/>
            <person name="Kikuchi Y."/>
        </authorList>
    </citation>
    <scope>NUCLEOTIDE SEQUENCE [LARGE SCALE GENOMIC DNA]</scope>
    <source>
        <strain evidence="1 2">PGU16</strain>
        <plasmid evidence="1 2">PPGU16_p2</plasmid>
    </source>
</reference>
<organism evidence="1 2">
    <name type="scientific">Paraburkholderia largidicola</name>
    <dbReference type="NCBI Taxonomy" id="3014751"/>
    <lineage>
        <taxon>Bacteria</taxon>
        <taxon>Pseudomonadati</taxon>
        <taxon>Pseudomonadota</taxon>
        <taxon>Betaproteobacteria</taxon>
        <taxon>Burkholderiales</taxon>
        <taxon>Burkholderiaceae</taxon>
        <taxon>Paraburkholderia</taxon>
    </lineage>
</organism>
<evidence type="ECO:0000313" key="1">
    <source>
        <dbReference type="EMBL" id="BCF95233.1"/>
    </source>
</evidence>
<keyword evidence="2" id="KW-1185">Reference proteome</keyword>
<name>A0A7I8C319_9BURK</name>
<dbReference type="EMBL" id="AP023177">
    <property type="protein sequence ID" value="BCF95233.1"/>
    <property type="molecule type" value="Genomic_DNA"/>
</dbReference>
<protein>
    <recommendedName>
        <fullName evidence="3">Fis family transcriptional regulator</fullName>
    </recommendedName>
</protein>
<geneLocation type="plasmid" evidence="1 2">
    <name>PPGU16_p2</name>
</geneLocation>
<proteinExistence type="predicted"/>
<accession>A0A7I8C319</accession>
<keyword evidence="1" id="KW-0614">Plasmid</keyword>
<evidence type="ECO:0000313" key="2">
    <source>
        <dbReference type="Proteomes" id="UP000510888"/>
    </source>
</evidence>
<evidence type="ECO:0008006" key="3">
    <source>
        <dbReference type="Google" id="ProtNLM"/>
    </source>
</evidence>
<dbReference type="KEGG" id="plad:PPGU16_83000"/>